<dbReference type="EMBL" id="JAOPGA020001789">
    <property type="protein sequence ID" value="KAL0491320.1"/>
    <property type="molecule type" value="Genomic_DNA"/>
</dbReference>
<evidence type="ECO:0000259" key="3">
    <source>
        <dbReference type="Pfam" id="PF18265"/>
    </source>
</evidence>
<keyword evidence="1" id="KW-0143">Chaperone</keyword>
<dbReference type="Gene3D" id="2.30.42.10">
    <property type="match status" value="1"/>
</dbReference>
<dbReference type="Pfam" id="PF13180">
    <property type="entry name" value="PDZ_2"/>
    <property type="match status" value="1"/>
</dbReference>
<feature type="domain" description="Nas2 N-terminal" evidence="3">
    <location>
        <begin position="12"/>
        <end position="90"/>
    </location>
</feature>
<dbReference type="InterPro" id="IPR035269">
    <property type="entry name" value="PSMD9"/>
</dbReference>
<dbReference type="InterPro" id="IPR036034">
    <property type="entry name" value="PDZ_sf"/>
</dbReference>
<dbReference type="GO" id="GO:0005737">
    <property type="term" value="C:cytoplasm"/>
    <property type="evidence" value="ECO:0007669"/>
    <property type="project" value="TreeGrafter"/>
</dbReference>
<dbReference type="SUPFAM" id="SSF50156">
    <property type="entry name" value="PDZ domain-like"/>
    <property type="match status" value="1"/>
</dbReference>
<dbReference type="Pfam" id="PF18265">
    <property type="entry name" value="Nas2_N"/>
    <property type="match status" value="1"/>
</dbReference>
<evidence type="ECO:0000313" key="4">
    <source>
        <dbReference type="EMBL" id="KAL0491320.1"/>
    </source>
</evidence>
<dbReference type="GO" id="GO:0070682">
    <property type="term" value="P:proteasome regulatory particle assembly"/>
    <property type="evidence" value="ECO:0007669"/>
    <property type="project" value="InterPro"/>
</dbReference>
<feature type="domain" description="PDZ" evidence="2">
    <location>
        <begin position="120"/>
        <end position="185"/>
    </location>
</feature>
<dbReference type="InterPro" id="IPR001478">
    <property type="entry name" value="PDZ"/>
</dbReference>
<proteinExistence type="predicted"/>
<dbReference type="InterPro" id="IPR040815">
    <property type="entry name" value="Nas2_N"/>
</dbReference>
<dbReference type="PANTHER" id="PTHR12651">
    <property type="entry name" value="26S PROTEASOME NON-ATPASE REGULATORY SUBUNIT 9"/>
    <property type="match status" value="1"/>
</dbReference>
<evidence type="ECO:0000313" key="5">
    <source>
        <dbReference type="Proteomes" id="UP001431209"/>
    </source>
</evidence>
<dbReference type="AlphaFoldDB" id="A0AAW2ZP90"/>
<dbReference type="PANTHER" id="PTHR12651:SF1">
    <property type="entry name" value="26S PROTEASOME NON-ATPASE REGULATORY SUBUNIT 9"/>
    <property type="match status" value="1"/>
</dbReference>
<dbReference type="FunFam" id="2.30.42.10:FF:000107">
    <property type="entry name" value="26S proteasome non-ATPase regulatory subunit 9"/>
    <property type="match status" value="1"/>
</dbReference>
<gene>
    <name evidence="4" type="ORF">AKO1_009863</name>
</gene>
<comment type="caution">
    <text evidence="4">The sequence shown here is derived from an EMBL/GenBank/DDBJ whole genome shotgun (WGS) entry which is preliminary data.</text>
</comment>
<keyword evidence="5" id="KW-1185">Reference proteome</keyword>
<keyword evidence="4" id="KW-0647">Proteasome</keyword>
<organism evidence="4 5">
    <name type="scientific">Acrasis kona</name>
    <dbReference type="NCBI Taxonomy" id="1008807"/>
    <lineage>
        <taxon>Eukaryota</taxon>
        <taxon>Discoba</taxon>
        <taxon>Heterolobosea</taxon>
        <taxon>Tetramitia</taxon>
        <taxon>Eutetramitia</taxon>
        <taxon>Acrasidae</taxon>
        <taxon>Acrasis</taxon>
    </lineage>
</organism>
<reference evidence="4 5" key="1">
    <citation type="submission" date="2024-03" db="EMBL/GenBank/DDBJ databases">
        <title>The Acrasis kona genome and developmental transcriptomes reveal deep origins of eukaryotic multicellular pathways.</title>
        <authorList>
            <person name="Sheikh S."/>
            <person name="Fu C.-J."/>
            <person name="Brown M.W."/>
            <person name="Baldauf S.L."/>
        </authorList>
    </citation>
    <scope>NUCLEOTIDE SEQUENCE [LARGE SCALE GENOMIC DNA]</scope>
    <source>
        <strain evidence="4 5">ATCC MYA-3509</strain>
    </source>
</reference>
<accession>A0AAW2ZP90</accession>
<dbReference type="Proteomes" id="UP001431209">
    <property type="component" value="Unassembled WGS sequence"/>
</dbReference>
<sequence length="208" mass="23123">MTTGGAVTSQTIKQLIKQKDDLEDEIKELIKMLQASPAGVKGSLVDADGFPRNDVDVNVIREMRHSLICKQNDFTNIMKKIEEDMFVLHKQLKEEKEKNGGAKEEQKIKPIIPQEELLPFVFVNSVAPSSPAESAGLQPSDKITMFGSVDKKQVDSHGLQIISELVSHNIGQPLTIKLLRNGNPMVLKLTPRTWSGRGYLGCHLLPEK</sequence>
<dbReference type="Gene3D" id="6.10.140.1710">
    <property type="match status" value="1"/>
</dbReference>
<evidence type="ECO:0000256" key="1">
    <source>
        <dbReference type="ARBA" id="ARBA00023186"/>
    </source>
</evidence>
<dbReference type="GO" id="GO:0005634">
    <property type="term" value="C:nucleus"/>
    <property type="evidence" value="ECO:0007669"/>
    <property type="project" value="TreeGrafter"/>
</dbReference>
<protein>
    <submittedName>
        <fullName evidence="4">26S proteasome non-ATPase regulatory subunit 9</fullName>
    </submittedName>
</protein>
<dbReference type="GO" id="GO:0000502">
    <property type="term" value="C:proteasome complex"/>
    <property type="evidence" value="ECO:0007669"/>
    <property type="project" value="UniProtKB-KW"/>
</dbReference>
<evidence type="ECO:0000259" key="2">
    <source>
        <dbReference type="Pfam" id="PF13180"/>
    </source>
</evidence>
<name>A0AAW2ZP90_9EUKA</name>